<feature type="binding site" evidence="9">
    <location>
        <position position="181"/>
    </location>
    <ligand>
        <name>Zn(2+)</name>
        <dbReference type="ChEBI" id="CHEBI:29105"/>
        <label>1</label>
    </ligand>
</feature>
<feature type="binding site" evidence="9">
    <location>
        <position position="176"/>
    </location>
    <ligand>
        <name>Ca(2+)</name>
        <dbReference type="ChEBI" id="CHEBI:29108"/>
        <label>3</label>
    </ligand>
</feature>
<dbReference type="InterPro" id="IPR033739">
    <property type="entry name" value="M10A_MMP"/>
</dbReference>
<keyword evidence="3 9" id="KW-0479">Metal-binding</keyword>
<feature type="binding site" evidence="9">
    <location>
        <position position="195"/>
    </location>
    <ligand>
        <name>Ca(2+)</name>
        <dbReference type="ChEBI" id="CHEBI:29108"/>
        <label>1</label>
    </ligand>
</feature>
<dbReference type="GO" id="GO:0005615">
    <property type="term" value="C:extracellular space"/>
    <property type="evidence" value="ECO:0007669"/>
    <property type="project" value="TreeGrafter"/>
</dbReference>
<evidence type="ECO:0000256" key="2">
    <source>
        <dbReference type="ARBA" id="ARBA00022670"/>
    </source>
</evidence>
<keyword evidence="9" id="KW-0106">Calcium</keyword>
<keyword evidence="5" id="KW-0378">Hydrolase</keyword>
<dbReference type="PRINTS" id="PR00138">
    <property type="entry name" value="MATRIXIN"/>
</dbReference>
<protein>
    <recommendedName>
        <fullName evidence="11">Peptidase metallopeptidase domain-containing protein</fullName>
    </recommendedName>
</protein>
<dbReference type="SUPFAM" id="SSF55486">
    <property type="entry name" value="Metalloproteases ('zincins'), catalytic domain"/>
    <property type="match status" value="1"/>
</dbReference>
<comment type="cofactor">
    <cofactor evidence="9">
        <name>Zn(2+)</name>
        <dbReference type="ChEBI" id="CHEBI:29105"/>
    </cofactor>
    <text evidence="9">Binds 2 Zn(2+) ions per subunit.</text>
</comment>
<keyword evidence="6 9" id="KW-0862">Zinc</keyword>
<dbReference type="InterPro" id="IPR021190">
    <property type="entry name" value="Pept_M10A"/>
</dbReference>
<keyword evidence="4 10" id="KW-0732">Signal</keyword>
<proteinExistence type="inferred from homology"/>
<evidence type="ECO:0000256" key="6">
    <source>
        <dbReference type="ARBA" id="ARBA00022833"/>
    </source>
</evidence>
<evidence type="ECO:0000313" key="12">
    <source>
        <dbReference type="EMBL" id="CDW35241.1"/>
    </source>
</evidence>
<dbReference type="GO" id="GO:0030574">
    <property type="term" value="P:collagen catabolic process"/>
    <property type="evidence" value="ECO:0007669"/>
    <property type="project" value="TreeGrafter"/>
</dbReference>
<feature type="chain" id="PRO_5005488598" description="Peptidase metallopeptidase domain-containing protein" evidence="10">
    <location>
        <begin position="19"/>
        <end position="289"/>
    </location>
</feature>
<reference evidence="12" key="1">
    <citation type="submission" date="2014-05" db="EMBL/GenBank/DDBJ databases">
        <authorList>
            <person name="Chronopoulou M."/>
        </authorList>
    </citation>
    <scope>NUCLEOTIDE SEQUENCE</scope>
    <source>
        <tissue evidence="12">Whole organism</tissue>
    </source>
</reference>
<feature type="binding site" evidence="9">
    <location>
        <position position="166"/>
    </location>
    <ligand>
        <name>Zn(2+)</name>
        <dbReference type="ChEBI" id="CHEBI:29105"/>
        <label>1</label>
    </ligand>
</feature>
<evidence type="ECO:0000256" key="3">
    <source>
        <dbReference type="ARBA" id="ARBA00022723"/>
    </source>
</evidence>
<feature type="binding site" evidence="9">
    <location>
        <position position="156"/>
    </location>
    <ligand>
        <name>Ca(2+)</name>
        <dbReference type="ChEBI" id="CHEBI:29108"/>
        <label>2</label>
    </ligand>
</feature>
<dbReference type="GO" id="GO:0004222">
    <property type="term" value="F:metalloendopeptidase activity"/>
    <property type="evidence" value="ECO:0007669"/>
    <property type="project" value="InterPro"/>
</dbReference>
<dbReference type="InterPro" id="IPR006026">
    <property type="entry name" value="Peptidase_Metallo"/>
</dbReference>
<feature type="binding site" evidence="9">
    <location>
        <position position="224"/>
    </location>
    <ligand>
        <name>Zn(2+)</name>
        <dbReference type="ChEBI" id="CHEBI:29105"/>
        <label>2</label>
        <note>catalytic</note>
    </ligand>
</feature>
<feature type="binding site" evidence="9">
    <location>
        <position position="197"/>
    </location>
    <ligand>
        <name>Ca(2+)</name>
        <dbReference type="ChEBI" id="CHEBI:29108"/>
        <label>1</label>
    </ligand>
</feature>
<feature type="binding site" description="in inhibited form" evidence="9">
    <location>
        <position position="78"/>
    </location>
    <ligand>
        <name>Zn(2+)</name>
        <dbReference type="ChEBI" id="CHEBI:29105"/>
        <label>2</label>
        <note>catalytic</note>
    </ligand>
</feature>
<feature type="active site" evidence="8">
    <location>
        <position position="221"/>
    </location>
</feature>
<feature type="binding site" evidence="9">
    <location>
        <position position="168"/>
    </location>
    <ligand>
        <name>Zn(2+)</name>
        <dbReference type="ChEBI" id="CHEBI:29105"/>
        <label>1</label>
    </ligand>
</feature>
<dbReference type="InterPro" id="IPR001818">
    <property type="entry name" value="Pept_M10_metallopeptidase"/>
</dbReference>
<dbReference type="PANTHER" id="PTHR10201:SF291">
    <property type="entry name" value="MATRIX METALLOPROTEINASE 1, ISOFORM C-RELATED"/>
    <property type="match status" value="1"/>
</dbReference>
<evidence type="ECO:0000256" key="1">
    <source>
        <dbReference type="ARBA" id="ARBA00010370"/>
    </source>
</evidence>
<dbReference type="Pfam" id="PF00413">
    <property type="entry name" value="Peptidase_M10"/>
    <property type="match status" value="1"/>
</dbReference>
<feature type="binding site" evidence="9">
    <location>
        <position position="230"/>
    </location>
    <ligand>
        <name>Zn(2+)</name>
        <dbReference type="ChEBI" id="CHEBI:29105"/>
        <label>2</label>
        <note>catalytic</note>
    </ligand>
</feature>
<evidence type="ECO:0000256" key="4">
    <source>
        <dbReference type="ARBA" id="ARBA00022729"/>
    </source>
</evidence>
<evidence type="ECO:0000259" key="11">
    <source>
        <dbReference type="SMART" id="SM00235"/>
    </source>
</evidence>
<feature type="domain" description="Peptidase metallopeptidase" evidence="11">
    <location>
        <begin position="100"/>
        <end position="265"/>
    </location>
</feature>
<feature type="binding site" evidence="9">
    <location>
        <position position="192"/>
    </location>
    <ligand>
        <name>Zn(2+)</name>
        <dbReference type="ChEBI" id="CHEBI:29105"/>
        <label>1</label>
    </ligand>
</feature>
<feature type="binding site" evidence="9">
    <location>
        <position position="238"/>
    </location>
    <ligand>
        <name>Zn(2+)</name>
        <dbReference type="ChEBI" id="CHEBI:29105"/>
        <label>2</label>
        <note>catalytic</note>
    </ligand>
</feature>
<dbReference type="GO" id="GO:0030198">
    <property type="term" value="P:extracellular matrix organization"/>
    <property type="evidence" value="ECO:0007669"/>
    <property type="project" value="TreeGrafter"/>
</dbReference>
<feature type="binding site" evidence="9">
    <location>
        <position position="220"/>
    </location>
    <ligand>
        <name>Zn(2+)</name>
        <dbReference type="ChEBI" id="CHEBI:29105"/>
        <label>2</label>
        <note>catalytic</note>
    </ligand>
</feature>
<evidence type="ECO:0000256" key="9">
    <source>
        <dbReference type="PIRSR" id="PIRSR621190-2"/>
    </source>
</evidence>
<dbReference type="InterPro" id="IPR036365">
    <property type="entry name" value="PGBD-like_sf"/>
</dbReference>
<feature type="binding site" evidence="9">
    <location>
        <position position="173"/>
    </location>
    <ligand>
        <name>Ca(2+)</name>
        <dbReference type="ChEBI" id="CHEBI:29108"/>
        <label>3</label>
    </ligand>
</feature>
<feature type="signal peptide" evidence="10">
    <location>
        <begin position="1"/>
        <end position="18"/>
    </location>
</feature>
<comment type="similarity">
    <text evidence="1">Belongs to the peptidase M10A family.</text>
</comment>
<dbReference type="GO" id="GO:0006508">
    <property type="term" value="P:proteolysis"/>
    <property type="evidence" value="ECO:0007669"/>
    <property type="project" value="UniProtKB-KW"/>
</dbReference>
<dbReference type="AlphaFoldDB" id="A0A0K2UC10"/>
<dbReference type="PANTHER" id="PTHR10201">
    <property type="entry name" value="MATRIX METALLOPROTEINASE"/>
    <property type="match status" value="1"/>
</dbReference>
<feature type="binding site" evidence="9">
    <location>
        <position position="174"/>
    </location>
    <ligand>
        <name>Ca(2+)</name>
        <dbReference type="ChEBI" id="CHEBI:29108"/>
        <label>3</label>
    </ligand>
</feature>
<comment type="cofactor">
    <cofactor evidence="9">
        <name>Ca(2+)</name>
        <dbReference type="ChEBI" id="CHEBI:29108"/>
    </cofactor>
    <text evidence="9">Can bind about 5 Ca(2+) ions per subunit.</text>
</comment>
<dbReference type="EMBL" id="HACA01017880">
    <property type="protein sequence ID" value="CDW35241.1"/>
    <property type="molecule type" value="Transcribed_RNA"/>
</dbReference>
<evidence type="ECO:0000256" key="7">
    <source>
        <dbReference type="ARBA" id="ARBA00023049"/>
    </source>
</evidence>
<feature type="binding site" evidence="9">
    <location>
        <position position="194"/>
    </location>
    <ligand>
        <name>Ca(2+)</name>
        <dbReference type="ChEBI" id="CHEBI:29108"/>
        <label>3</label>
    </ligand>
</feature>
<dbReference type="SUPFAM" id="SSF47090">
    <property type="entry name" value="PGBD-like"/>
    <property type="match status" value="1"/>
</dbReference>
<dbReference type="SMART" id="SM00235">
    <property type="entry name" value="ZnMc"/>
    <property type="match status" value="1"/>
</dbReference>
<organism evidence="12">
    <name type="scientific">Lepeophtheirus salmonis</name>
    <name type="common">Salmon louse</name>
    <name type="synonym">Caligus salmonis</name>
    <dbReference type="NCBI Taxonomy" id="72036"/>
    <lineage>
        <taxon>Eukaryota</taxon>
        <taxon>Metazoa</taxon>
        <taxon>Ecdysozoa</taxon>
        <taxon>Arthropoda</taxon>
        <taxon>Crustacea</taxon>
        <taxon>Multicrustacea</taxon>
        <taxon>Hexanauplia</taxon>
        <taxon>Copepoda</taxon>
        <taxon>Siphonostomatoida</taxon>
        <taxon>Caligidae</taxon>
        <taxon>Lepeophtheirus</taxon>
    </lineage>
</organism>
<dbReference type="Gene3D" id="3.40.390.10">
    <property type="entry name" value="Collagenase (Catalytic Domain)"/>
    <property type="match status" value="1"/>
</dbReference>
<dbReference type="GO" id="GO:0008270">
    <property type="term" value="F:zinc ion binding"/>
    <property type="evidence" value="ECO:0007669"/>
    <property type="project" value="InterPro"/>
</dbReference>
<dbReference type="InterPro" id="IPR024079">
    <property type="entry name" value="MetalloPept_cat_dom_sf"/>
</dbReference>
<keyword evidence="2" id="KW-0645">Protease</keyword>
<sequence>MSTLCYFIFSLFIVCIDSRPFTDDSSIEYLLKYGYVESSFRVRDGIQPALIRFQEFHGLDKTGTLDENTIHLMQQPRCGLPDFETDEEDSSNVRFRLRASKNKWNRNFLTYAIGSYAEELQLEKEGVHLQIREAFNKWSEVSGISFAESSSYRKADIQIDFFRGNHGDGYSFDGASGVLAHAFFPGSGGNIHFDDAETWQLKKPKRTFRPYKQLYQIAVHEIGHSLGLTHSRDKTAVMAPVYNGWNDNIQLSNNDIKQIQRRYGTPKKIKAIVPKRNTPFDASRINFFD</sequence>
<dbReference type="CDD" id="cd04278">
    <property type="entry name" value="ZnMc_MMP"/>
    <property type="match status" value="1"/>
</dbReference>
<name>A0A0K2UC10_LEPSM</name>
<feature type="binding site" evidence="9">
    <location>
        <position position="197"/>
    </location>
    <ligand>
        <name>Ca(2+)</name>
        <dbReference type="ChEBI" id="CHEBI:29108"/>
        <label>3</label>
    </ligand>
</feature>
<dbReference type="GO" id="GO:0031012">
    <property type="term" value="C:extracellular matrix"/>
    <property type="evidence" value="ECO:0007669"/>
    <property type="project" value="InterPro"/>
</dbReference>
<evidence type="ECO:0000256" key="5">
    <source>
        <dbReference type="ARBA" id="ARBA00022801"/>
    </source>
</evidence>
<dbReference type="OrthoDB" id="10030048at2759"/>
<accession>A0A0K2UC10</accession>
<keyword evidence="7" id="KW-0482">Metalloprotease</keyword>
<evidence type="ECO:0000256" key="10">
    <source>
        <dbReference type="SAM" id="SignalP"/>
    </source>
</evidence>
<evidence type="ECO:0000256" key="8">
    <source>
        <dbReference type="PIRSR" id="PIRSR621190-1"/>
    </source>
</evidence>